<dbReference type="PANTHER" id="PTHR11537:SF252">
    <property type="entry name" value="POTASSIUM VOLTAGE-GATED CHANNEL PROTEIN SHAW"/>
    <property type="match status" value="1"/>
</dbReference>
<keyword evidence="12" id="KW-1185">Reference proteome</keyword>
<feature type="transmembrane region" description="Helical" evidence="9">
    <location>
        <begin position="125"/>
        <end position="146"/>
    </location>
</feature>
<gene>
    <name evidence="11" type="ORF">NEMVEDRAFT_v1g208336</name>
</gene>
<dbReference type="PhylomeDB" id="A7S8A6"/>
<dbReference type="Proteomes" id="UP000001593">
    <property type="component" value="Unassembled WGS sequence"/>
</dbReference>
<feature type="transmembrane region" description="Helical" evidence="9">
    <location>
        <begin position="334"/>
        <end position="356"/>
    </location>
</feature>
<dbReference type="GO" id="GO:0071805">
    <property type="term" value="P:potassium ion transmembrane transport"/>
    <property type="evidence" value="ECO:0000318"/>
    <property type="project" value="GO_Central"/>
</dbReference>
<dbReference type="GO" id="GO:0016020">
    <property type="term" value="C:membrane"/>
    <property type="evidence" value="ECO:0000318"/>
    <property type="project" value="GO_Central"/>
</dbReference>
<keyword evidence="5" id="KW-0406">Ion transport</keyword>
<protein>
    <recommendedName>
        <fullName evidence="10">Potassium channel domain-containing protein</fullName>
    </recommendedName>
</protein>
<dbReference type="HOGENOM" id="CLU_037255_0_0_1"/>
<dbReference type="Pfam" id="PF07885">
    <property type="entry name" value="Ion_trans_2"/>
    <property type="match status" value="1"/>
</dbReference>
<dbReference type="InterPro" id="IPR013099">
    <property type="entry name" value="K_chnl_dom"/>
</dbReference>
<dbReference type="OMA" id="MEMNENW"/>
<dbReference type="PANTHER" id="PTHR11537">
    <property type="entry name" value="VOLTAGE-GATED POTASSIUM CHANNEL"/>
    <property type="match status" value="1"/>
</dbReference>
<keyword evidence="6 9" id="KW-0472">Membrane</keyword>
<dbReference type="GO" id="GO:0005251">
    <property type="term" value="F:delayed rectifier potassium channel activity"/>
    <property type="evidence" value="ECO:0000318"/>
    <property type="project" value="GO_Central"/>
</dbReference>
<dbReference type="EMBL" id="DS469597">
    <property type="protein sequence ID" value="EDO40030.1"/>
    <property type="molecule type" value="Genomic_DNA"/>
</dbReference>
<dbReference type="STRING" id="45351.A7S8A6"/>
<dbReference type="InParanoid" id="A7S8A6"/>
<name>A7S8A6_NEMVE</name>
<dbReference type="FunFam" id="1.10.287.70:FF:000350">
    <property type="entry name" value="Predicted protein"/>
    <property type="match status" value="1"/>
</dbReference>
<dbReference type="GO" id="GO:0008076">
    <property type="term" value="C:voltage-gated potassium channel complex"/>
    <property type="evidence" value="ECO:0000318"/>
    <property type="project" value="GO_Central"/>
</dbReference>
<evidence type="ECO:0000256" key="7">
    <source>
        <dbReference type="ARBA" id="ARBA00023303"/>
    </source>
</evidence>
<accession>A7S8A6</accession>
<feature type="transmembrane region" description="Helical" evidence="9">
    <location>
        <begin position="85"/>
        <end position="113"/>
    </location>
</feature>
<feature type="region of interest" description="Disordered" evidence="8">
    <location>
        <begin position="448"/>
        <end position="474"/>
    </location>
</feature>
<evidence type="ECO:0000256" key="3">
    <source>
        <dbReference type="ARBA" id="ARBA00022692"/>
    </source>
</evidence>
<proteinExistence type="predicted"/>
<dbReference type="AlphaFoldDB" id="A7S8A6"/>
<evidence type="ECO:0000313" key="11">
    <source>
        <dbReference type="EMBL" id="EDO40030.1"/>
    </source>
</evidence>
<keyword evidence="7" id="KW-0407">Ion channel</keyword>
<evidence type="ECO:0000256" key="9">
    <source>
        <dbReference type="SAM" id="Phobius"/>
    </source>
</evidence>
<evidence type="ECO:0000256" key="8">
    <source>
        <dbReference type="SAM" id="MobiDB-lite"/>
    </source>
</evidence>
<evidence type="ECO:0000256" key="5">
    <source>
        <dbReference type="ARBA" id="ARBA00023065"/>
    </source>
</evidence>
<evidence type="ECO:0000256" key="2">
    <source>
        <dbReference type="ARBA" id="ARBA00022448"/>
    </source>
</evidence>
<organism evidence="11 12">
    <name type="scientific">Nematostella vectensis</name>
    <name type="common">Starlet sea anemone</name>
    <dbReference type="NCBI Taxonomy" id="45351"/>
    <lineage>
        <taxon>Eukaryota</taxon>
        <taxon>Metazoa</taxon>
        <taxon>Cnidaria</taxon>
        <taxon>Anthozoa</taxon>
        <taxon>Hexacorallia</taxon>
        <taxon>Actiniaria</taxon>
        <taxon>Edwardsiidae</taxon>
        <taxon>Nematostella</taxon>
    </lineage>
</organism>
<feature type="domain" description="Potassium channel" evidence="10">
    <location>
        <begin position="100"/>
        <end position="183"/>
    </location>
</feature>
<keyword evidence="3 9" id="KW-0812">Transmembrane</keyword>
<dbReference type="GO" id="GO:0001508">
    <property type="term" value="P:action potential"/>
    <property type="evidence" value="ECO:0000318"/>
    <property type="project" value="GO_Central"/>
</dbReference>
<dbReference type="eggNOG" id="KOG3713">
    <property type="taxonomic scope" value="Eukaryota"/>
</dbReference>
<keyword evidence="2" id="KW-0813">Transport</keyword>
<dbReference type="Gene3D" id="1.10.287.70">
    <property type="match status" value="1"/>
</dbReference>
<dbReference type="GO" id="GO:0015276">
    <property type="term" value="F:ligand-gated monoatomic ion channel activity"/>
    <property type="evidence" value="ECO:0007669"/>
    <property type="project" value="InterPro"/>
</dbReference>
<evidence type="ECO:0000256" key="6">
    <source>
        <dbReference type="ARBA" id="ARBA00023136"/>
    </source>
</evidence>
<evidence type="ECO:0000313" key="12">
    <source>
        <dbReference type="Proteomes" id="UP000001593"/>
    </source>
</evidence>
<feature type="compositionally biased region" description="Basic and acidic residues" evidence="8">
    <location>
        <begin position="448"/>
        <end position="460"/>
    </location>
</feature>
<evidence type="ECO:0000256" key="4">
    <source>
        <dbReference type="ARBA" id="ARBA00022989"/>
    </source>
</evidence>
<sequence length="474" mass="52175">MAGIFHDILTESLKICCPAIKLEFKKIATGNQGLRNMMDGGDFDVIAPVGNSPYSSNIRGYPFLEISESSGSAILMSGNASGGRLLFSVLSAWPILIFIVISATLAGVIIWFLERKENPKQFPEAFSTGVFEGFWWAFVTMTTVGYGDKAPKTLFGKLVGSLWILMGLIITTMFISIITSALAESTAADGQANVRGVEVMRMANVRGVEVSVVNQSEEHKLAIRQNAKITALQNQEQVLGHLKDRKVMAALADIQSLKHQNDDLTKNFVLVASVIPNHISYGLVLARNSSKLQKCLGNFMEMNENWRYRLLQENAGSKKVEISPADDYFGSGGIFSVSVYAGLGLFAMLFAGGMAWEFYKHRKRAKTKCSNEQVQKGAASTANETKGHAISSSQNHTAGIVIHVPQPPPARLKLGHTPQEELLSRQSMEIMEMENQFNRFKTDWERRKSALERRQGKEEVGVANGGFDNSNGRK</sequence>
<evidence type="ECO:0000259" key="10">
    <source>
        <dbReference type="Pfam" id="PF07885"/>
    </source>
</evidence>
<reference evidence="11 12" key="1">
    <citation type="journal article" date="2007" name="Science">
        <title>Sea anemone genome reveals ancestral eumetazoan gene repertoire and genomic organization.</title>
        <authorList>
            <person name="Putnam N.H."/>
            <person name="Srivastava M."/>
            <person name="Hellsten U."/>
            <person name="Dirks B."/>
            <person name="Chapman J."/>
            <person name="Salamov A."/>
            <person name="Terry A."/>
            <person name="Shapiro H."/>
            <person name="Lindquist E."/>
            <person name="Kapitonov V.V."/>
            <person name="Jurka J."/>
            <person name="Genikhovich G."/>
            <person name="Grigoriev I.V."/>
            <person name="Lucas S.M."/>
            <person name="Steele R.E."/>
            <person name="Finnerty J.R."/>
            <person name="Technau U."/>
            <person name="Martindale M.Q."/>
            <person name="Rokhsar D.S."/>
        </authorList>
    </citation>
    <scope>NUCLEOTIDE SEQUENCE [LARGE SCALE GENOMIC DNA]</scope>
    <source>
        <strain evidence="12">CH2 X CH6</strain>
    </source>
</reference>
<dbReference type="InterPro" id="IPR028325">
    <property type="entry name" value="VG_K_chnl"/>
</dbReference>
<evidence type="ECO:0000256" key="1">
    <source>
        <dbReference type="ARBA" id="ARBA00004141"/>
    </source>
</evidence>
<keyword evidence="4 9" id="KW-1133">Transmembrane helix</keyword>
<dbReference type="SUPFAM" id="SSF81324">
    <property type="entry name" value="Voltage-gated potassium channels"/>
    <property type="match status" value="1"/>
</dbReference>
<comment type="subcellular location">
    <subcellularLocation>
        <location evidence="1">Membrane</location>
        <topology evidence="1">Multi-pass membrane protein</topology>
    </subcellularLocation>
</comment>
<dbReference type="PRINTS" id="PR00169">
    <property type="entry name" value="KCHANNEL"/>
</dbReference>
<feature type="transmembrane region" description="Helical" evidence="9">
    <location>
        <begin position="158"/>
        <end position="183"/>
    </location>
</feature>